<dbReference type="InterPro" id="IPR029510">
    <property type="entry name" value="Ald_DH_CS_GLU"/>
</dbReference>
<dbReference type="FunFam" id="3.40.309.10:FF:000009">
    <property type="entry name" value="Aldehyde dehydrogenase A"/>
    <property type="match status" value="1"/>
</dbReference>
<evidence type="ECO:0000256" key="5">
    <source>
        <dbReference type="RuleBase" id="RU003345"/>
    </source>
</evidence>
<keyword evidence="8" id="KW-1185">Reference proteome</keyword>
<evidence type="ECO:0000256" key="4">
    <source>
        <dbReference type="PROSITE-ProRule" id="PRU10007"/>
    </source>
</evidence>
<name>A0A521EPQ4_9BACT</name>
<evidence type="ECO:0000313" key="8">
    <source>
        <dbReference type="Proteomes" id="UP000317593"/>
    </source>
</evidence>
<dbReference type="PROSITE" id="PS00070">
    <property type="entry name" value="ALDEHYDE_DEHYDR_CYS"/>
    <property type="match status" value="1"/>
</dbReference>
<comment type="similarity">
    <text evidence="1 5">Belongs to the aldehyde dehydrogenase family.</text>
</comment>
<gene>
    <name evidence="7" type="ORF">SAMN06265218_1186</name>
</gene>
<protein>
    <submittedName>
        <fullName evidence="7">Aldehyde dehydrogenase (NAD+)</fullName>
    </submittedName>
</protein>
<dbReference type="PANTHER" id="PTHR42986">
    <property type="entry name" value="BENZALDEHYDE DEHYDROGENASE YFMT"/>
    <property type="match status" value="1"/>
</dbReference>
<accession>A0A521EPQ4</accession>
<feature type="domain" description="Aldehyde dehydrogenase" evidence="6">
    <location>
        <begin position="16"/>
        <end position="474"/>
    </location>
</feature>
<dbReference type="Pfam" id="PF00171">
    <property type="entry name" value="Aldedh"/>
    <property type="match status" value="1"/>
</dbReference>
<evidence type="ECO:0000256" key="3">
    <source>
        <dbReference type="ARBA" id="ARBA00023027"/>
    </source>
</evidence>
<dbReference type="Gene3D" id="3.40.309.10">
    <property type="entry name" value="Aldehyde Dehydrogenase, Chain A, domain 2"/>
    <property type="match status" value="1"/>
</dbReference>
<dbReference type="Proteomes" id="UP000317593">
    <property type="component" value="Unassembled WGS sequence"/>
</dbReference>
<dbReference type="EMBL" id="FXTH01000018">
    <property type="protein sequence ID" value="SMO85897.1"/>
    <property type="molecule type" value="Genomic_DNA"/>
</dbReference>
<reference evidence="7 8" key="1">
    <citation type="submission" date="2017-05" db="EMBL/GenBank/DDBJ databases">
        <authorList>
            <person name="Varghese N."/>
            <person name="Submissions S."/>
        </authorList>
    </citation>
    <scope>NUCLEOTIDE SEQUENCE [LARGE SCALE GENOMIC DNA]</scope>
    <source>
        <strain evidence="7 8">DSM 21194</strain>
    </source>
</reference>
<evidence type="ECO:0000256" key="1">
    <source>
        <dbReference type="ARBA" id="ARBA00009986"/>
    </source>
</evidence>
<proteinExistence type="inferred from homology"/>
<dbReference type="InterPro" id="IPR016160">
    <property type="entry name" value="Ald_DH_CS_CYS"/>
</dbReference>
<dbReference type="InterPro" id="IPR016163">
    <property type="entry name" value="Ald_DH_C"/>
</dbReference>
<dbReference type="PROSITE" id="PS00687">
    <property type="entry name" value="ALDEHYDE_DEHYDR_GLU"/>
    <property type="match status" value="1"/>
</dbReference>
<dbReference type="AlphaFoldDB" id="A0A521EPQ4"/>
<evidence type="ECO:0000313" key="7">
    <source>
        <dbReference type="EMBL" id="SMO85897.1"/>
    </source>
</evidence>
<evidence type="ECO:0000259" key="6">
    <source>
        <dbReference type="Pfam" id="PF00171"/>
    </source>
</evidence>
<keyword evidence="3" id="KW-0520">NAD</keyword>
<dbReference type="RefSeq" id="WP_142715664.1">
    <property type="nucleotide sequence ID" value="NZ_FXTH01000018.1"/>
</dbReference>
<dbReference type="InterPro" id="IPR016162">
    <property type="entry name" value="Ald_DH_N"/>
</dbReference>
<evidence type="ECO:0000256" key="2">
    <source>
        <dbReference type="ARBA" id="ARBA00023002"/>
    </source>
</evidence>
<dbReference type="Gene3D" id="3.40.605.10">
    <property type="entry name" value="Aldehyde Dehydrogenase, Chain A, domain 1"/>
    <property type="match status" value="1"/>
</dbReference>
<dbReference type="FunFam" id="3.40.605.10:FF:000007">
    <property type="entry name" value="NAD/NADP-dependent betaine aldehyde dehydrogenase"/>
    <property type="match status" value="1"/>
</dbReference>
<sequence length="485" mass="53070">MEPYKDLGKSYIDGEWKEGNGNRSFDVLNPFTQKSIFPFQSASELDIDEAYTAAEEAQKEWAETPPSQKRNIFDEATRIMKERKDEIIDWITREMGGTRTKAALEWGLVLENIRVASGYPFTMNGEIYPSMIPGKESRMYREPKGVITVITPWNFAMTLSMRSVAPALATGNAVVLKPAEDTPVTGGTLIAKIFEEAGLPKGLLNVVLGKGSDIGNYLVEHPVSDLVSFTGSTPVGKGIAVRAGERMKDVSLELGGNNAFIVLDDADVDKAVDAAIFGKFMHQGQICMAINRILVDKKLVDEFTKKYVEKANAINVGDPKDPETELGPVINRSQAEKINSMIDKAIEEGAELLTERKTEGNLIHPVVLTNVTNDMEIAQNEIFGPVATIISFDGDEEAAALANDTDLGLSGAVHSGDTERALNVANHIKTGMIHINDQPVNDDANAVFGGEKQSGVGRFNGDFVKEKFTTTKWVTVQHKDREYAL</sequence>
<organism evidence="7 8">
    <name type="scientific">Fodinibius sediminis</name>
    <dbReference type="NCBI Taxonomy" id="1214077"/>
    <lineage>
        <taxon>Bacteria</taxon>
        <taxon>Pseudomonadati</taxon>
        <taxon>Balneolota</taxon>
        <taxon>Balneolia</taxon>
        <taxon>Balneolales</taxon>
        <taxon>Balneolaceae</taxon>
        <taxon>Fodinibius</taxon>
    </lineage>
</organism>
<feature type="active site" evidence="4">
    <location>
        <position position="253"/>
    </location>
</feature>
<dbReference type="SUPFAM" id="SSF53720">
    <property type="entry name" value="ALDH-like"/>
    <property type="match status" value="1"/>
</dbReference>
<dbReference type="InterPro" id="IPR015590">
    <property type="entry name" value="Aldehyde_DH_dom"/>
</dbReference>
<keyword evidence="2 5" id="KW-0560">Oxidoreductase</keyword>
<dbReference type="GO" id="GO:0016620">
    <property type="term" value="F:oxidoreductase activity, acting on the aldehyde or oxo group of donors, NAD or NADP as acceptor"/>
    <property type="evidence" value="ECO:0007669"/>
    <property type="project" value="InterPro"/>
</dbReference>
<dbReference type="OrthoDB" id="973733at2"/>
<dbReference type="InterPro" id="IPR016161">
    <property type="entry name" value="Ald_DH/histidinol_DH"/>
</dbReference>
<dbReference type="PANTHER" id="PTHR42986:SF1">
    <property type="entry name" value="BENZALDEHYDE DEHYDROGENASE YFMT"/>
    <property type="match status" value="1"/>
</dbReference>